<gene>
    <name evidence="1" type="primary">ORF78384</name>
</gene>
<dbReference type="AlphaFoldDB" id="A0A0B6ZSY0"/>
<reference evidence="1" key="1">
    <citation type="submission" date="2014-12" db="EMBL/GenBank/DDBJ databases">
        <title>Insight into the proteome of Arion vulgaris.</title>
        <authorList>
            <person name="Aradska J."/>
            <person name="Bulat T."/>
            <person name="Smidak R."/>
            <person name="Sarate P."/>
            <person name="Gangsoo J."/>
            <person name="Sialana F."/>
            <person name="Bilban M."/>
            <person name="Lubec G."/>
        </authorList>
    </citation>
    <scope>NUCLEOTIDE SEQUENCE</scope>
    <source>
        <tissue evidence="1">Skin</tissue>
    </source>
</reference>
<organism evidence="1">
    <name type="scientific">Arion vulgaris</name>
    <dbReference type="NCBI Taxonomy" id="1028688"/>
    <lineage>
        <taxon>Eukaryota</taxon>
        <taxon>Metazoa</taxon>
        <taxon>Spiralia</taxon>
        <taxon>Lophotrochozoa</taxon>
        <taxon>Mollusca</taxon>
        <taxon>Gastropoda</taxon>
        <taxon>Heterobranchia</taxon>
        <taxon>Euthyneura</taxon>
        <taxon>Panpulmonata</taxon>
        <taxon>Eupulmonata</taxon>
        <taxon>Stylommatophora</taxon>
        <taxon>Helicina</taxon>
        <taxon>Arionoidea</taxon>
        <taxon>Arionidae</taxon>
        <taxon>Arion</taxon>
    </lineage>
</organism>
<dbReference type="Pfam" id="PF16184">
    <property type="entry name" value="Cadherin_3"/>
    <property type="match status" value="1"/>
</dbReference>
<sequence>KHGHLENTQAKRYITRKFSQKDIDDGSMLYVVDNRAEHFSDSFSFRVEDMRGNVLNDQHFQIRWSRVQFEREE</sequence>
<name>A0A0B6ZSY0_9EUPU</name>
<dbReference type="InterPro" id="IPR051561">
    <property type="entry name" value="FRAS1_ECM"/>
</dbReference>
<dbReference type="EMBL" id="HACG01024577">
    <property type="protein sequence ID" value="CEK71442.1"/>
    <property type="molecule type" value="Transcribed_RNA"/>
</dbReference>
<feature type="non-terminal residue" evidence="1">
    <location>
        <position position="1"/>
    </location>
</feature>
<dbReference type="PANTHER" id="PTHR45739">
    <property type="entry name" value="MATRIX PROTEIN, PUTATIVE-RELATED"/>
    <property type="match status" value="1"/>
</dbReference>
<proteinExistence type="predicted"/>
<protein>
    <recommendedName>
        <fullName evidence="2">Cadherin domain-containing protein</fullName>
    </recommendedName>
</protein>
<dbReference type="PANTHER" id="PTHR45739:SF8">
    <property type="entry name" value="FRAS1-RELATED EXTRACELLULAR MATRIX PROTEIN 1"/>
    <property type="match status" value="1"/>
</dbReference>
<dbReference type="GO" id="GO:0009653">
    <property type="term" value="P:anatomical structure morphogenesis"/>
    <property type="evidence" value="ECO:0007669"/>
    <property type="project" value="TreeGrafter"/>
</dbReference>
<feature type="non-terminal residue" evidence="1">
    <location>
        <position position="73"/>
    </location>
</feature>
<evidence type="ECO:0008006" key="2">
    <source>
        <dbReference type="Google" id="ProtNLM"/>
    </source>
</evidence>
<accession>A0A0B6ZSY0</accession>
<evidence type="ECO:0000313" key="1">
    <source>
        <dbReference type="EMBL" id="CEK71442.1"/>
    </source>
</evidence>